<accession>A0AAQ3M8L6</accession>
<evidence type="ECO:0000256" key="1">
    <source>
        <dbReference type="SAM" id="SignalP"/>
    </source>
</evidence>
<evidence type="ECO:0000313" key="3">
    <source>
        <dbReference type="Proteomes" id="UP001303373"/>
    </source>
</evidence>
<dbReference type="EMBL" id="CP138586">
    <property type="protein sequence ID" value="WPH02006.1"/>
    <property type="molecule type" value="Genomic_DNA"/>
</dbReference>
<dbReference type="AlphaFoldDB" id="A0AAQ3M8L6"/>
<sequence>MFTALFVATLAVQAHAATTSFETSKRAAVYPAVKGTTLLANVTNPVLSRDSCGSVRMGNRAFWTCRDTEDYNPQTGQSTLPLLANTGGWTAFKSDGTPDLKPGPRGAGSSGANPILQMTGYDANHANPLGKPFYPFFADECPDYGACEGGDRWVGWPDQPPVVTNTAADGTITAYTWVSQQKIRGLTAEIKEPPTALFKLTYKPGSDASALPTVTPINERFWAQGQTPWGTYGSMVKDGMVYLYGRMDQPDETAVARVSVGSVENKNAYQYYNNGAWTSTMPSINSTSAVIKNGGAGGQGTFYYSDHFNSYVWIGAPYISVTSGFYLTTAPAPEGPWVQPYKIYQGTDGDYPGIGAYTLQAHPGLLKSSSQDGIYISWTQQWDSKTYGAYTTPLVYVQWQ</sequence>
<protein>
    <recommendedName>
        <fullName evidence="4">DUF4185 domain-containing protein</fullName>
    </recommendedName>
</protein>
<keyword evidence="3" id="KW-1185">Reference proteome</keyword>
<feature type="chain" id="PRO_5042997672" description="DUF4185 domain-containing protein" evidence="1">
    <location>
        <begin position="17"/>
        <end position="400"/>
    </location>
</feature>
<organism evidence="2 3">
    <name type="scientific">Acrodontium crateriforme</name>
    <dbReference type="NCBI Taxonomy" id="150365"/>
    <lineage>
        <taxon>Eukaryota</taxon>
        <taxon>Fungi</taxon>
        <taxon>Dikarya</taxon>
        <taxon>Ascomycota</taxon>
        <taxon>Pezizomycotina</taxon>
        <taxon>Dothideomycetes</taxon>
        <taxon>Dothideomycetidae</taxon>
        <taxon>Mycosphaerellales</taxon>
        <taxon>Teratosphaeriaceae</taxon>
        <taxon>Acrodontium</taxon>
    </lineage>
</organism>
<feature type="signal peptide" evidence="1">
    <location>
        <begin position="1"/>
        <end position="16"/>
    </location>
</feature>
<dbReference type="Proteomes" id="UP001303373">
    <property type="component" value="Chromosome 7"/>
</dbReference>
<keyword evidence="1" id="KW-0732">Signal</keyword>
<name>A0AAQ3M8L6_9PEZI</name>
<proteinExistence type="predicted"/>
<gene>
    <name evidence="2" type="ORF">R9X50_00486000</name>
</gene>
<evidence type="ECO:0000313" key="2">
    <source>
        <dbReference type="EMBL" id="WPH02006.1"/>
    </source>
</evidence>
<reference evidence="2 3" key="1">
    <citation type="submission" date="2023-11" db="EMBL/GenBank/DDBJ databases">
        <title>An acidophilic fungus is an integral part of prey digestion in a carnivorous sundew plant.</title>
        <authorList>
            <person name="Tsai I.J."/>
        </authorList>
    </citation>
    <scope>NUCLEOTIDE SEQUENCE [LARGE SCALE GENOMIC DNA]</scope>
    <source>
        <strain evidence="2">169a</strain>
    </source>
</reference>
<evidence type="ECO:0008006" key="4">
    <source>
        <dbReference type="Google" id="ProtNLM"/>
    </source>
</evidence>